<dbReference type="Pfam" id="PF00588">
    <property type="entry name" value="SpoU_methylase"/>
    <property type="match status" value="1"/>
</dbReference>
<comment type="similarity">
    <text evidence="1">Belongs to the class IV-like SAM-binding methyltransferase superfamily. RNA methyltransferase TrmH family.</text>
</comment>
<dbReference type="InterPro" id="IPR001537">
    <property type="entry name" value="SpoU_MeTrfase"/>
</dbReference>
<comment type="catalytic activity">
    <reaction evidence="5">
        <text>uridine(32) in tRNA + S-adenosyl-L-methionine = 2'-O-methyluridine(32) in tRNA + S-adenosyl-L-homocysteine + H(+)</text>
        <dbReference type="Rhea" id="RHEA:42936"/>
        <dbReference type="Rhea" id="RHEA-COMP:10107"/>
        <dbReference type="Rhea" id="RHEA-COMP:10290"/>
        <dbReference type="ChEBI" id="CHEBI:15378"/>
        <dbReference type="ChEBI" id="CHEBI:57856"/>
        <dbReference type="ChEBI" id="CHEBI:59789"/>
        <dbReference type="ChEBI" id="CHEBI:65315"/>
        <dbReference type="ChEBI" id="CHEBI:74478"/>
        <dbReference type="EC" id="2.1.1.200"/>
    </reaction>
</comment>
<dbReference type="PANTHER" id="PTHR42786:SF2">
    <property type="entry name" value="TRNA (CYTIDINE_URIDINE-2'-O-)-METHYLTRANSFERASE TRMJ"/>
    <property type="match status" value="1"/>
</dbReference>
<dbReference type="Gene3D" id="1.10.8.590">
    <property type="match status" value="1"/>
</dbReference>
<keyword evidence="3" id="KW-0808">Transferase</keyword>
<dbReference type="PIRSF" id="PIRSF004808">
    <property type="entry name" value="LasT"/>
    <property type="match status" value="1"/>
</dbReference>
<evidence type="ECO:0000256" key="3">
    <source>
        <dbReference type="ARBA" id="ARBA00022679"/>
    </source>
</evidence>
<keyword evidence="4 5" id="KW-0949">S-adenosyl-L-methionine</keyword>
<gene>
    <name evidence="5" type="primary">trmJ</name>
    <name evidence="7" type="ORF">GCM10023337_10550</name>
</gene>
<keyword evidence="8" id="KW-1185">Reference proteome</keyword>
<dbReference type="EC" id="2.1.1.200" evidence="5"/>
<organism evidence="7 8">
    <name type="scientific">Paenalcaligenes hermetiae</name>
    <dbReference type="NCBI Taxonomy" id="1157987"/>
    <lineage>
        <taxon>Bacteria</taxon>
        <taxon>Pseudomonadati</taxon>
        <taxon>Pseudomonadota</taxon>
        <taxon>Betaproteobacteria</taxon>
        <taxon>Burkholderiales</taxon>
        <taxon>Alcaligenaceae</taxon>
        <taxon>Paenalcaligenes</taxon>
    </lineage>
</organism>
<comment type="subcellular location">
    <subcellularLocation>
        <location evidence="5">Cytoplasm</location>
    </subcellularLocation>
</comment>
<keyword evidence="2 5" id="KW-0489">Methyltransferase</keyword>
<dbReference type="SUPFAM" id="SSF75217">
    <property type="entry name" value="alpha/beta knot"/>
    <property type="match status" value="1"/>
</dbReference>
<evidence type="ECO:0000256" key="5">
    <source>
        <dbReference type="RuleBase" id="RU362024"/>
    </source>
</evidence>
<comment type="function">
    <text evidence="5">Catalyzes the formation of 2'O-methylated cytidine (Cm32) or 2'O-methylated uridine (Um32) at position 32 in tRNA.</text>
</comment>
<keyword evidence="5" id="KW-0963">Cytoplasm</keyword>
<evidence type="ECO:0000256" key="1">
    <source>
        <dbReference type="ARBA" id="ARBA00007228"/>
    </source>
</evidence>
<comment type="catalytic activity">
    <reaction evidence="5">
        <text>cytidine(32) in tRNA + S-adenosyl-L-methionine = 2'-O-methylcytidine(32) in tRNA + S-adenosyl-L-homocysteine + H(+)</text>
        <dbReference type="Rhea" id="RHEA:42932"/>
        <dbReference type="Rhea" id="RHEA-COMP:10288"/>
        <dbReference type="Rhea" id="RHEA-COMP:10289"/>
        <dbReference type="ChEBI" id="CHEBI:15378"/>
        <dbReference type="ChEBI" id="CHEBI:57856"/>
        <dbReference type="ChEBI" id="CHEBI:59789"/>
        <dbReference type="ChEBI" id="CHEBI:74495"/>
        <dbReference type="ChEBI" id="CHEBI:82748"/>
        <dbReference type="EC" id="2.1.1.200"/>
    </reaction>
</comment>
<dbReference type="GO" id="GO:0008168">
    <property type="term" value="F:methyltransferase activity"/>
    <property type="evidence" value="ECO:0007669"/>
    <property type="project" value="UniProtKB-KW"/>
</dbReference>
<name>A0ABP9LZH1_9BURK</name>
<dbReference type="EMBL" id="BAABKD010000008">
    <property type="protein sequence ID" value="GAA5088663.1"/>
    <property type="molecule type" value="Genomic_DNA"/>
</dbReference>
<dbReference type="CDD" id="cd18093">
    <property type="entry name" value="SpoU-like_TrmJ"/>
    <property type="match status" value="1"/>
</dbReference>
<dbReference type="RefSeq" id="WP_345370174.1">
    <property type="nucleotide sequence ID" value="NZ_BAABKD010000008.1"/>
</dbReference>
<evidence type="ECO:0000259" key="6">
    <source>
        <dbReference type="Pfam" id="PF00588"/>
    </source>
</evidence>
<dbReference type="InterPro" id="IPR029026">
    <property type="entry name" value="tRNA_m1G_MTases_N"/>
</dbReference>
<dbReference type="GO" id="GO:0032259">
    <property type="term" value="P:methylation"/>
    <property type="evidence" value="ECO:0007669"/>
    <property type="project" value="UniProtKB-KW"/>
</dbReference>
<sequence>MTTTQNEPLFNHIRFIMVEPSHPGNVGAAARAIKTMGFQQLCLVNPKSPTIITHENAIAMASGATDVLENTTIADSLEQALAPVSLAFALTARPRYIGPPPKTIRESACIGAEHLRMHPTGQIAIVLGTERTGLENHAINQCQYLCYIPANPEYSSLNVAQALQLAAWELRYALLEQLDFPLVVKTPGKILEADLPATQSEIQSFLTHWEQALTAVDFLDPNHPKKLMVRMQQLFTRSQLSHAEVAMLRGVCTAMMKTARKINPTTTS</sequence>
<accession>A0ABP9LZH1</accession>
<proteinExistence type="inferred from homology"/>
<reference evidence="8" key="1">
    <citation type="journal article" date="2019" name="Int. J. Syst. Evol. Microbiol.">
        <title>The Global Catalogue of Microorganisms (GCM) 10K type strain sequencing project: providing services to taxonomists for standard genome sequencing and annotation.</title>
        <authorList>
            <consortium name="The Broad Institute Genomics Platform"/>
            <consortium name="The Broad Institute Genome Sequencing Center for Infectious Disease"/>
            <person name="Wu L."/>
            <person name="Ma J."/>
        </authorList>
    </citation>
    <scope>NUCLEOTIDE SEQUENCE [LARGE SCALE GENOMIC DNA]</scope>
    <source>
        <strain evidence="8">JCM 18423</strain>
    </source>
</reference>
<feature type="domain" description="tRNA/rRNA methyltransferase SpoU type" evidence="6">
    <location>
        <begin position="13"/>
        <end position="167"/>
    </location>
</feature>
<dbReference type="InterPro" id="IPR029028">
    <property type="entry name" value="Alpha/beta_knot_MTases"/>
</dbReference>
<protein>
    <recommendedName>
        <fullName evidence="5">tRNA (cytidine/uridine-2'-O-)-methyltransferase TrmJ</fullName>
        <ecNumber evidence="5">2.1.1.200</ecNumber>
    </recommendedName>
    <alternativeName>
        <fullName evidence="5">tRNA (cytidine(32)/uridine(32)-2'-O)-methyltransferase</fullName>
    </alternativeName>
    <alternativeName>
        <fullName evidence="5">tRNA Cm32/Um32 methyltransferase</fullName>
    </alternativeName>
</protein>
<dbReference type="InterPro" id="IPR004384">
    <property type="entry name" value="RNA_MeTrfase_TrmJ/LasT"/>
</dbReference>
<comment type="caution">
    <text evidence="7">The sequence shown here is derived from an EMBL/GenBank/DDBJ whole genome shotgun (WGS) entry which is preliminary data.</text>
</comment>
<evidence type="ECO:0000313" key="7">
    <source>
        <dbReference type="EMBL" id="GAA5088663.1"/>
    </source>
</evidence>
<evidence type="ECO:0000256" key="2">
    <source>
        <dbReference type="ARBA" id="ARBA00022603"/>
    </source>
</evidence>
<evidence type="ECO:0000256" key="4">
    <source>
        <dbReference type="ARBA" id="ARBA00022691"/>
    </source>
</evidence>
<keyword evidence="5" id="KW-0819">tRNA processing</keyword>
<evidence type="ECO:0000313" key="8">
    <source>
        <dbReference type="Proteomes" id="UP001500227"/>
    </source>
</evidence>
<dbReference type="Proteomes" id="UP001500227">
    <property type="component" value="Unassembled WGS sequence"/>
</dbReference>
<comment type="subunit">
    <text evidence="5">Homodimer.</text>
</comment>
<dbReference type="Gene3D" id="3.40.1280.10">
    <property type="match status" value="1"/>
</dbReference>
<dbReference type="NCBIfam" id="TIGR00050">
    <property type="entry name" value="rRNA_methyl_1"/>
    <property type="match status" value="1"/>
</dbReference>
<dbReference type="PANTHER" id="PTHR42786">
    <property type="entry name" value="TRNA/RRNA METHYLTRANSFERASE"/>
    <property type="match status" value="1"/>
</dbReference>